<evidence type="ECO:0000313" key="2">
    <source>
        <dbReference type="Proteomes" id="UP001597120"/>
    </source>
</evidence>
<dbReference type="EMBL" id="JBHTIU010000039">
    <property type="protein sequence ID" value="MFD0869904.1"/>
    <property type="molecule type" value="Genomic_DNA"/>
</dbReference>
<dbReference type="RefSeq" id="WP_144935306.1">
    <property type="nucleotide sequence ID" value="NZ_JBHTIU010000039.1"/>
</dbReference>
<comment type="caution">
    <text evidence="1">The sequence shown here is derived from an EMBL/GenBank/DDBJ whole genome shotgun (WGS) entry which is preliminary data.</text>
</comment>
<dbReference type="PANTHER" id="PTHR42110:SF1">
    <property type="entry name" value="L-ASPARAGINASE, PUTATIVE (AFU_ORTHOLOGUE AFUA_3G11890)-RELATED"/>
    <property type="match status" value="1"/>
</dbReference>
<accession>A0ABW3DBI3</accession>
<dbReference type="InterPro" id="IPR010349">
    <property type="entry name" value="Asparaginase_II"/>
</dbReference>
<reference evidence="2" key="1">
    <citation type="journal article" date="2019" name="Int. J. Syst. Evol. Microbiol.">
        <title>The Global Catalogue of Microorganisms (GCM) 10K type strain sequencing project: providing services to taxonomists for standard genome sequencing and annotation.</title>
        <authorList>
            <consortium name="The Broad Institute Genomics Platform"/>
            <consortium name="The Broad Institute Genome Sequencing Center for Infectious Disease"/>
            <person name="Wu L."/>
            <person name="Ma J."/>
        </authorList>
    </citation>
    <scope>NUCLEOTIDE SEQUENCE [LARGE SCALE GENOMIC DNA]</scope>
    <source>
        <strain evidence="2">CCUG 57263</strain>
    </source>
</reference>
<protein>
    <submittedName>
        <fullName evidence="1">Asparaginase</fullName>
    </submittedName>
</protein>
<name>A0ABW3DBI3_9BACL</name>
<dbReference type="PANTHER" id="PTHR42110">
    <property type="entry name" value="L-ASPARAGINASE, PUTATIVE (AFU_ORTHOLOGUE AFUA_3G11890)-RELATED"/>
    <property type="match status" value="1"/>
</dbReference>
<sequence>MNYEVLVEEYRGGILENVHMGVLCGINEEGKVVYSVGNENHITFMRSAAKPFQAIPVIQHGVVEKFGLTPKEAALFAASQRGEKYHIEALESILRKTGVAEEQILCCPTYPLNEEPKAAYHREHGEKRKLYHNCSGKHSGFLALAKLLGHDMDRYWEPDHPVQQLSLAAMAEMADYPKEDIQIGVDGCGFPVYALPLQHIARAYLKLACPDLIENPGTREAAVKIAGYMNAHPEMVASHDFICSVLLADPNIVAKGGAKGVYGFGLKKERMSFALKVLDGSELVWPNIVASILEQIGYDNRETIERLYALSPKQIKNDNQVIVGERKAVFTLEGK</sequence>
<dbReference type="Proteomes" id="UP001597120">
    <property type="component" value="Unassembled WGS sequence"/>
</dbReference>
<proteinExistence type="predicted"/>
<evidence type="ECO:0000313" key="1">
    <source>
        <dbReference type="EMBL" id="MFD0869904.1"/>
    </source>
</evidence>
<keyword evidence="2" id="KW-1185">Reference proteome</keyword>
<gene>
    <name evidence="1" type="ORF">ACFQ03_12150</name>
</gene>
<dbReference type="Pfam" id="PF06089">
    <property type="entry name" value="Asparaginase_II"/>
    <property type="match status" value="1"/>
</dbReference>
<organism evidence="1 2">
    <name type="scientific">Paenibacillus residui</name>
    <dbReference type="NCBI Taxonomy" id="629724"/>
    <lineage>
        <taxon>Bacteria</taxon>
        <taxon>Bacillati</taxon>
        <taxon>Bacillota</taxon>
        <taxon>Bacilli</taxon>
        <taxon>Bacillales</taxon>
        <taxon>Paenibacillaceae</taxon>
        <taxon>Paenibacillus</taxon>
    </lineage>
</organism>